<reference evidence="4" key="1">
    <citation type="submission" date="2019-06" db="EMBL/GenBank/DDBJ databases">
        <authorList>
            <person name="Palmer J.M."/>
        </authorList>
    </citation>
    <scope>NUCLEOTIDE SEQUENCE</scope>
    <source>
        <strain evidence="4">TWF679</strain>
    </source>
</reference>
<dbReference type="InterPro" id="IPR024983">
    <property type="entry name" value="CHAT_dom"/>
</dbReference>
<dbReference type="InterPro" id="IPR011990">
    <property type="entry name" value="TPR-like_helical_dom_sf"/>
</dbReference>
<accession>A0A8H8VN53</accession>
<evidence type="ECO:0000256" key="2">
    <source>
        <dbReference type="SAM" id="MobiDB-lite"/>
    </source>
</evidence>
<dbReference type="Pfam" id="PF12770">
    <property type="entry name" value="CHAT"/>
    <property type="match status" value="1"/>
</dbReference>
<feature type="region of interest" description="Disordered" evidence="2">
    <location>
        <begin position="1"/>
        <end position="30"/>
    </location>
</feature>
<dbReference type="AlphaFoldDB" id="A0A8H8VN53"/>
<keyword evidence="1" id="KW-0175">Coiled coil</keyword>
<dbReference type="Proteomes" id="UP000614610">
    <property type="component" value="Unassembled WGS sequence"/>
</dbReference>
<protein>
    <recommendedName>
        <fullName evidence="3">CHAT domain-containing protein</fullName>
    </recommendedName>
</protein>
<gene>
    <name evidence="4" type="ORF">TWF679_000128</name>
</gene>
<feature type="coiled-coil region" evidence="1">
    <location>
        <begin position="55"/>
        <end position="84"/>
    </location>
</feature>
<evidence type="ECO:0000259" key="3">
    <source>
        <dbReference type="Pfam" id="PF12770"/>
    </source>
</evidence>
<evidence type="ECO:0000313" key="5">
    <source>
        <dbReference type="Proteomes" id="UP000614610"/>
    </source>
</evidence>
<name>A0A8H8VN53_ORBOL</name>
<organism evidence="4 5">
    <name type="scientific">Orbilia oligospora</name>
    <name type="common">Nematode-trapping fungus</name>
    <name type="synonym">Arthrobotrys oligospora</name>
    <dbReference type="NCBI Taxonomy" id="2813651"/>
    <lineage>
        <taxon>Eukaryota</taxon>
        <taxon>Fungi</taxon>
        <taxon>Dikarya</taxon>
        <taxon>Ascomycota</taxon>
        <taxon>Pezizomycotina</taxon>
        <taxon>Orbiliomycetes</taxon>
        <taxon>Orbiliales</taxon>
        <taxon>Orbiliaceae</taxon>
        <taxon>Orbilia</taxon>
    </lineage>
</organism>
<evidence type="ECO:0000256" key="1">
    <source>
        <dbReference type="SAM" id="Coils"/>
    </source>
</evidence>
<dbReference type="EMBL" id="WIWT01000001">
    <property type="protein sequence ID" value="KAF3223691.1"/>
    <property type="molecule type" value="Genomic_DNA"/>
</dbReference>
<feature type="domain" description="CHAT" evidence="3">
    <location>
        <begin position="928"/>
        <end position="1254"/>
    </location>
</feature>
<sequence length="1262" mass="140467">MNKAYQIAAGAAKKPTTSKAMEDERLNDGKQSLRQNLGIREFEHGLERKKSGLQATKFECELAEAQATLRMKELEHELEVLKGMNLLPAHLSPHQSGEGVTELIHSKDPTQLTAGKSQDHFSEQAESNSKLELGHKGSSVLPGHKTGCSSHKIPDTDTNRCSPALSIVTHKVAYANETNARSGLKVPDLTMKYYRELDLPEDGIESSFLDMPLDQLYEIASDLQSNAEAAIDIRETRLLGSIYYFIFLSTGAKEDVIEAITTIEKVVANTNVNDLNYVAYLKNLITLLVKKYECSYSITDLDQAILRGEEILTLYHCDWYPQIDDLIRLKKVKCLYIEPDSTLELEKMIFNYDVVAATCSEAASTSAFHIPGRYHKKFQKTGDINHLERAIQACEENIAATWYPQDKAHALGNLSLYTFHKLNRTGNLDEINRAIKTGEEALKVSEMGSREHPERALLLTNFSNFLIARYNRTGDLEDLQKGIKVGQEALGTHQENITYHNAGFSLGALASFLLQRFCRTDDLDDLDQAIEAGEEASAVRLLDGLDATVTLTNLAASYQLRYEETGNNKDLQMAVERGEEALAAMPIDTPQRTALLSVLNGIYILIFRHTGDPKDLQKSIEAGEEAVAGTRHNDREMGTGLINLAKSFRTKFDYTGAPADFEKAVSLFQEAARISHAAPKNRIFSARSVALMLATENRWVEGSNMAALAVELLPLVAPRQLAQRDQQYILGEFAGLAPIAASLIIIAGKDGYASRAVQLLELGRGVITGLRFGTRSDLTMLRLRHPEVAQRFEQLRDILDFKPQLQSKTGNGNKNSWGELNPNHGANLEFDRVVEEIRRLPEFKNFLRPPQAGELMAAASGGPIILINVSMFRCDALLVQSRGIRSLALPDLREKDIKSNVEFINSVRSGSVPTSPKSAIDRMFHIMEWLWDAAVSLILNELGFSGPPLGDDWPRVWWVPTGQLTSLPLHAAGYHRRQSTDTTLDRVISSYSSSIKALVYCRSNFGIAPKFSSDEALLVSMNRTPGYSDLEYTTKEVDSLEGLLSNQIKTVKLERPTKKDVLDHLSKCTIFHFAGHGKSDPLDPSKSALIISDWEKNSLTVEQLIELDFRQTSRSLWLAYLSACSTSDSNIEKLHDESINLATACQLAGFQHVVGTLWEVSDRESVNVAKDFYRTVDIGGAVDDRKVSLGVHKATRRLRGATMQKMKLKHLGLSEVEGVAGSGEKAARSERRVRPLGYEENPKEEWRNPLVWAAPSKFFFKL</sequence>
<feature type="region of interest" description="Disordered" evidence="2">
    <location>
        <begin position="128"/>
        <end position="155"/>
    </location>
</feature>
<comment type="caution">
    <text evidence="4">The sequence shown here is derived from an EMBL/GenBank/DDBJ whole genome shotgun (WGS) entry which is preliminary data.</text>
</comment>
<evidence type="ECO:0000313" key="4">
    <source>
        <dbReference type="EMBL" id="KAF3223691.1"/>
    </source>
</evidence>
<dbReference type="OrthoDB" id="9991317at2759"/>
<dbReference type="Gene3D" id="1.25.40.10">
    <property type="entry name" value="Tetratricopeptide repeat domain"/>
    <property type="match status" value="1"/>
</dbReference>
<proteinExistence type="predicted"/>